<organism evidence="2 3">
    <name type="scientific">Clytia hemisphaerica</name>
    <dbReference type="NCBI Taxonomy" id="252671"/>
    <lineage>
        <taxon>Eukaryota</taxon>
        <taxon>Metazoa</taxon>
        <taxon>Cnidaria</taxon>
        <taxon>Hydrozoa</taxon>
        <taxon>Hydroidolina</taxon>
        <taxon>Leptothecata</taxon>
        <taxon>Obeliida</taxon>
        <taxon>Clytiidae</taxon>
        <taxon>Clytia</taxon>
    </lineage>
</organism>
<protein>
    <submittedName>
        <fullName evidence="2">Uncharacterized protein</fullName>
    </submittedName>
</protein>
<evidence type="ECO:0000256" key="1">
    <source>
        <dbReference type="SAM" id="SignalP"/>
    </source>
</evidence>
<dbReference type="Proteomes" id="UP000594262">
    <property type="component" value="Unplaced"/>
</dbReference>
<keyword evidence="3" id="KW-1185">Reference proteome</keyword>
<evidence type="ECO:0000313" key="2">
    <source>
        <dbReference type="EnsemblMetazoa" id="CLYHEMP013986.2"/>
    </source>
</evidence>
<sequence length="203" mass="23263">MGMNGLLLVLATVQLLVFSVHSYYIIKEETRSDNDFADDAETVRDGMSFVTRPRFSSNLDKKRTVDLSNDYLQIRDEINDDLNEKGYVIVRDVTADGKNEENAERRQMDLVGGHRGVKWGFFSPQKKRDSAQPVDSRARFGGHVREADSPNTAHQRLVFSRIGKRSHSIPYAGIHRPRFNSMTNSEKRENKNYEIVAVIKEED</sequence>
<dbReference type="RefSeq" id="XP_066931465.1">
    <property type="nucleotide sequence ID" value="XM_067075364.1"/>
</dbReference>
<dbReference type="AlphaFoldDB" id="A0A7M5WX09"/>
<reference evidence="2" key="1">
    <citation type="submission" date="2021-01" db="UniProtKB">
        <authorList>
            <consortium name="EnsemblMetazoa"/>
        </authorList>
    </citation>
    <scope>IDENTIFICATION</scope>
</reference>
<dbReference type="OrthoDB" id="1903104at2759"/>
<feature type="chain" id="PRO_5029623926" evidence="1">
    <location>
        <begin position="23"/>
        <end position="203"/>
    </location>
</feature>
<accession>A0A7M5WX09</accession>
<evidence type="ECO:0000313" key="3">
    <source>
        <dbReference type="Proteomes" id="UP000594262"/>
    </source>
</evidence>
<dbReference type="EnsemblMetazoa" id="CLYHEMT013986.2">
    <property type="protein sequence ID" value="CLYHEMP013986.2"/>
    <property type="gene ID" value="CLYHEMG013986"/>
</dbReference>
<feature type="signal peptide" evidence="1">
    <location>
        <begin position="1"/>
        <end position="22"/>
    </location>
</feature>
<proteinExistence type="predicted"/>
<name>A0A7M5WX09_9CNID</name>
<dbReference type="GeneID" id="136819155"/>
<keyword evidence="1" id="KW-0732">Signal</keyword>